<dbReference type="PANTHER" id="PTHR31900:SF27">
    <property type="entry name" value="FBD DOMAIN-CONTAINING PROTEIN"/>
    <property type="match status" value="1"/>
</dbReference>
<dbReference type="SUPFAM" id="SSF81383">
    <property type="entry name" value="F-box domain"/>
    <property type="match status" value="1"/>
</dbReference>
<dbReference type="AlphaFoldDB" id="A0A1R3I0Q8"/>
<evidence type="ECO:0000259" key="1">
    <source>
        <dbReference type="SMART" id="SM00256"/>
    </source>
</evidence>
<dbReference type="EMBL" id="AWWV01010898">
    <property type="protein sequence ID" value="OMO76174.1"/>
    <property type="molecule type" value="Genomic_DNA"/>
</dbReference>
<dbReference type="OMA" id="DCEIRIS"/>
<dbReference type="InterPro" id="IPR036047">
    <property type="entry name" value="F-box-like_dom_sf"/>
</dbReference>
<dbReference type="OrthoDB" id="1859887at2759"/>
<proteinExistence type="predicted"/>
<evidence type="ECO:0008006" key="5">
    <source>
        <dbReference type="Google" id="ProtNLM"/>
    </source>
</evidence>
<dbReference type="InterPro" id="IPR006566">
    <property type="entry name" value="FBD"/>
</dbReference>
<accession>A0A1R3I0Q8</accession>
<feature type="domain" description="F-box" evidence="1">
    <location>
        <begin position="27"/>
        <end position="67"/>
    </location>
</feature>
<dbReference type="Pfam" id="PF08387">
    <property type="entry name" value="FBD"/>
    <property type="match status" value="1"/>
</dbReference>
<evidence type="ECO:0000313" key="4">
    <source>
        <dbReference type="Proteomes" id="UP000188268"/>
    </source>
</evidence>
<organism evidence="3 4">
    <name type="scientific">Corchorus capsularis</name>
    <name type="common">Jute</name>
    <dbReference type="NCBI Taxonomy" id="210143"/>
    <lineage>
        <taxon>Eukaryota</taxon>
        <taxon>Viridiplantae</taxon>
        <taxon>Streptophyta</taxon>
        <taxon>Embryophyta</taxon>
        <taxon>Tracheophyta</taxon>
        <taxon>Spermatophyta</taxon>
        <taxon>Magnoliopsida</taxon>
        <taxon>eudicotyledons</taxon>
        <taxon>Gunneridae</taxon>
        <taxon>Pentapetalae</taxon>
        <taxon>rosids</taxon>
        <taxon>malvids</taxon>
        <taxon>Malvales</taxon>
        <taxon>Malvaceae</taxon>
        <taxon>Grewioideae</taxon>
        <taxon>Apeibeae</taxon>
        <taxon>Corchorus</taxon>
    </lineage>
</organism>
<keyword evidence="4" id="KW-1185">Reference proteome</keyword>
<gene>
    <name evidence="3" type="ORF">CCACVL1_15880</name>
</gene>
<dbReference type="SMART" id="SM00256">
    <property type="entry name" value="FBOX"/>
    <property type="match status" value="1"/>
</dbReference>
<dbReference type="Gramene" id="OMO76174">
    <property type="protein sequence ID" value="OMO76174"/>
    <property type="gene ID" value="CCACVL1_15880"/>
</dbReference>
<comment type="caution">
    <text evidence="3">The sequence shown here is derived from an EMBL/GenBank/DDBJ whole genome shotgun (WGS) entry which is preliminary data.</text>
</comment>
<dbReference type="Pfam" id="PF00646">
    <property type="entry name" value="F-box"/>
    <property type="match status" value="1"/>
</dbReference>
<evidence type="ECO:0000259" key="2">
    <source>
        <dbReference type="SMART" id="SM00579"/>
    </source>
</evidence>
<dbReference type="InterPro" id="IPR001810">
    <property type="entry name" value="F-box_dom"/>
</dbReference>
<dbReference type="SMART" id="SM00579">
    <property type="entry name" value="FBD"/>
    <property type="match status" value="1"/>
</dbReference>
<evidence type="ECO:0000313" key="3">
    <source>
        <dbReference type="EMBL" id="OMO76174.1"/>
    </source>
</evidence>
<dbReference type="InterPro" id="IPR050232">
    <property type="entry name" value="FBL13/AtMIF1-like"/>
</dbReference>
<reference evidence="3 4" key="1">
    <citation type="submission" date="2013-09" db="EMBL/GenBank/DDBJ databases">
        <title>Corchorus capsularis genome sequencing.</title>
        <authorList>
            <person name="Alam M."/>
            <person name="Haque M.S."/>
            <person name="Islam M.S."/>
            <person name="Emdad E.M."/>
            <person name="Islam M.M."/>
            <person name="Ahmed B."/>
            <person name="Halim A."/>
            <person name="Hossen Q.M.M."/>
            <person name="Hossain M.Z."/>
            <person name="Ahmed R."/>
            <person name="Khan M.M."/>
            <person name="Islam R."/>
            <person name="Rashid M.M."/>
            <person name="Khan S.A."/>
            <person name="Rahman M.S."/>
            <person name="Alam M."/>
        </authorList>
    </citation>
    <scope>NUCLEOTIDE SEQUENCE [LARGE SCALE GENOMIC DNA]</scope>
    <source>
        <strain evidence="4">cv. CVL-1</strain>
        <tissue evidence="3">Whole seedling</tissue>
    </source>
</reference>
<feature type="domain" description="FBD" evidence="2">
    <location>
        <begin position="256"/>
        <end position="330"/>
    </location>
</feature>
<name>A0A1R3I0Q8_COCAP</name>
<sequence length="345" mass="41064">MEPIAPLLHPNLSDDVAMDNRNRFNNMPEHLIHHIFKFMGTKEMLKASAVATNWRFLWTQMPYLRFYFDPNLKSDYKLMKDAYGRYKDMINWVLMTHDKSVSIQSFLLQCKHDDYDHSIYRWMNILAQKHVRDLNLEAAIIFGSWYYELDDVVVVLPEEFADHMLKILRGVRHAEVLKLHKWILEYIYPAVAKPEFFTTFYNLKALLLPINMRKCHVQPLIYLMKCAPNLHRLYLRLEPFACFVDYISEIPDEAIECLSCHLKKVKLFDMDCYNLDELELIRFFLKNGHVLEDMSIIWYGDGRQKSQRKPAIQKVMRFPRSSSYVTVTFSEAKQSGWDDELVVRT</sequence>
<dbReference type="Proteomes" id="UP000188268">
    <property type="component" value="Unassembled WGS sequence"/>
</dbReference>
<protein>
    <recommendedName>
        <fullName evidence="5">F-box domain-containing protein</fullName>
    </recommendedName>
</protein>
<dbReference type="PANTHER" id="PTHR31900">
    <property type="entry name" value="F-BOX/RNI SUPERFAMILY PROTEIN-RELATED"/>
    <property type="match status" value="1"/>
</dbReference>